<organism evidence="2">
    <name type="scientific">Pyrrhoderma lamaoense</name>
    <dbReference type="NCBI Taxonomy" id="2282106"/>
    <lineage>
        <taxon>Eukaryota</taxon>
        <taxon>Fungi</taxon>
        <taxon>Dikarya</taxon>
        <taxon>Basidiomycota</taxon>
        <taxon>Agaricomycotina</taxon>
        <taxon>Agaricomycetes</taxon>
        <taxon>Hymenochaetales</taxon>
        <taxon>Hymenochaetaceae</taxon>
        <taxon>Pyrrhoderma</taxon>
    </lineage>
</organism>
<proteinExistence type="predicted"/>
<feature type="transmembrane region" description="Helical" evidence="1">
    <location>
        <begin position="159"/>
        <end position="181"/>
    </location>
</feature>
<accession>A0A5B9RKE4</accession>
<name>A0A5B9RKE4_9AGAM</name>
<feature type="transmembrane region" description="Helical" evidence="1">
    <location>
        <begin position="62"/>
        <end position="82"/>
    </location>
</feature>
<keyword evidence="2" id="KW-0496">Mitochondrion</keyword>
<protein>
    <submittedName>
        <fullName evidence="2">Uncharacterized protein</fullName>
    </submittedName>
</protein>
<evidence type="ECO:0000313" key="2">
    <source>
        <dbReference type="EMBL" id="QEG57137.1"/>
    </source>
</evidence>
<dbReference type="EMBL" id="MK623259">
    <property type="protein sequence ID" value="QEG57137.1"/>
    <property type="molecule type" value="Genomic_DNA"/>
</dbReference>
<sequence length="460" mass="52026">MKIIMKITSFKIIKTILKNFKKVTVSFKHLIAALSTFLQIKRFLTLPLVVYSIKLFKVLVKYSSLISLTSLFFNGVLFLLGYGFDSRALVALFYGIIALISEDIFTPIYDFFQSLIDRGIQKAEDANTPEPRITFLADKGPMFPMSPNEENNTSYFDNFYVKLAAGVILGIAAILIGEYVYDKFNGDGPDPDGGNIISKTKEAIIAAGGWIWSHLRFGNTTTITEVTGPDGNASSAHSSEFFIKENILGTKIKELYLQSNPNVTNPSLDQIEAWHKMTARNNPYYKELVLQTIMDKDSTRQIPQLVLNGKTLPDEFVNTVLKKFYLRRHPDISNVTYEQLFNEFTNSYGDNGIKTQDRKDAFYKVVDKELRKFFKGKNRASSSSVTLDLLEDMELESKAPIVQPISNTLQGAWQPFQFNSESFYEMLGQKKPKPFGMTFSPFLLGRPPTEDKNFASPYGV</sequence>
<keyword evidence="1" id="KW-0812">Transmembrane</keyword>
<gene>
    <name evidence="2" type="ORF">PLAO_000044</name>
</gene>
<evidence type="ECO:0000256" key="1">
    <source>
        <dbReference type="SAM" id="Phobius"/>
    </source>
</evidence>
<reference evidence="2" key="1">
    <citation type="submission" date="2019-03" db="EMBL/GenBank/DDBJ databases">
        <title>Evidence of extensive intraspecific noncoding reshuffling in a 169kb mitochondrial genome of basidiomycete fungus.</title>
        <authorList>
            <person name="Lee H.-H."/>
            <person name="Ke H.-M."/>
            <person name="Lin C.-Y.I."/>
            <person name="Lee T.J."/>
            <person name="Chung C.-L."/>
            <person name="Tsai I.J."/>
        </authorList>
    </citation>
    <scope>NUCLEOTIDE SEQUENCE</scope>
    <source>
        <strain evidence="2">FFPRI411162</strain>
    </source>
</reference>
<keyword evidence="1" id="KW-1133">Transmembrane helix</keyword>
<keyword evidence="1" id="KW-0472">Membrane</keyword>
<geneLocation type="mitochondrion" evidence="2"/>
<feature type="transmembrane region" description="Helical" evidence="1">
    <location>
        <begin position="89"/>
        <end position="109"/>
    </location>
</feature>
<dbReference type="AlphaFoldDB" id="A0A5B9RKE4"/>